<evidence type="ECO:0000256" key="1">
    <source>
        <dbReference type="SAM" id="Phobius"/>
    </source>
</evidence>
<dbReference type="InterPro" id="IPR031582">
    <property type="entry name" value="TadF"/>
</dbReference>
<reference evidence="2 5" key="1">
    <citation type="submission" date="2015-03" db="EMBL/GenBank/DDBJ databases">
        <authorList>
            <person name="Murphy D."/>
        </authorList>
    </citation>
    <scope>NUCLEOTIDE SEQUENCE [LARGE SCALE GENOMIC DNA]</scope>
    <source>
        <strain evidence="2 5">IP06005</strain>
    </source>
</reference>
<feature type="transmembrane region" description="Helical" evidence="1">
    <location>
        <begin position="18"/>
        <end position="37"/>
    </location>
</feature>
<organism evidence="2 5">
    <name type="scientific">Yersinia aldovae</name>
    <dbReference type="NCBI Taxonomy" id="29483"/>
    <lineage>
        <taxon>Bacteria</taxon>
        <taxon>Pseudomonadati</taxon>
        <taxon>Pseudomonadota</taxon>
        <taxon>Gammaproteobacteria</taxon>
        <taxon>Enterobacterales</taxon>
        <taxon>Yersiniaceae</taxon>
        <taxon>Yersinia</taxon>
    </lineage>
</organism>
<dbReference type="EMBL" id="CQEH01000013">
    <property type="protein sequence ID" value="CNL33546.1"/>
    <property type="molecule type" value="Genomic_DNA"/>
</dbReference>
<reference evidence="3 4" key="2">
    <citation type="submission" date="2015-03" db="EMBL/GenBank/DDBJ databases">
        <authorList>
            <consortium name="Pathogen Informatics"/>
            <person name="Murphy D."/>
        </authorList>
    </citation>
    <scope>NUCLEOTIDE SEQUENCE [LARGE SCALE GENOMIC DNA]</scope>
    <source>
        <strain evidence="3 4">IP08791</strain>
    </source>
</reference>
<name>A0A0T9TJZ0_YERAL</name>
<dbReference type="EMBL" id="CQEJ01000006">
    <property type="protein sequence ID" value="CNK87655.1"/>
    <property type="molecule type" value="Genomic_DNA"/>
</dbReference>
<protein>
    <submittedName>
        <fullName evidence="2 3">Tight adherance operon protein</fullName>
    </submittedName>
</protein>
<keyword evidence="4" id="KW-1185">Reference proteome</keyword>
<evidence type="ECO:0000313" key="5">
    <source>
        <dbReference type="Proteomes" id="UP000041595"/>
    </source>
</evidence>
<dbReference type="AlphaFoldDB" id="A0A0T9TJZ0"/>
<dbReference type="OrthoDB" id="7059416at2"/>
<accession>A0A0T9TJZ0</accession>
<keyword evidence="1" id="KW-1133">Transmembrane helix</keyword>
<evidence type="ECO:0000313" key="3">
    <source>
        <dbReference type="EMBL" id="CNL33546.1"/>
    </source>
</evidence>
<keyword evidence="1" id="KW-0472">Membrane</keyword>
<sequence>MYRKNNYNNFIKNNNGQIIIEFILVVSIIALLIKLLISITQYQSTVGKLDRISYSIAGIVRERERLYDNSTLLTQNNVNELASLANHMLSGSGVSARDLAITIETLHFNPVSSAASGDKTIDNAHSLELSVGTCHPARSLREMANLSPYSNRGRWMPLYQVTLCLPAPEWYRLGGTIPTMTSSAITIERSSVRNTD</sequence>
<dbReference type="STRING" id="1453495.AT01_1931"/>
<evidence type="ECO:0000313" key="4">
    <source>
        <dbReference type="Proteomes" id="UP000038647"/>
    </source>
</evidence>
<dbReference type="Proteomes" id="UP000038647">
    <property type="component" value="Unassembled WGS sequence"/>
</dbReference>
<proteinExistence type="predicted"/>
<dbReference type="Pfam" id="PF16964">
    <property type="entry name" value="TadF"/>
    <property type="match status" value="1"/>
</dbReference>
<evidence type="ECO:0000313" key="2">
    <source>
        <dbReference type="EMBL" id="CNK87655.1"/>
    </source>
</evidence>
<keyword evidence="1" id="KW-0812">Transmembrane</keyword>
<gene>
    <name evidence="2" type="primary">tadF</name>
    <name evidence="2" type="ORF">ERS137965_01329</name>
    <name evidence="3" type="ORF">ERS137966_02932</name>
</gene>
<dbReference type="Proteomes" id="UP000041595">
    <property type="component" value="Unassembled WGS sequence"/>
</dbReference>
<dbReference type="RefSeq" id="WP_049596055.1">
    <property type="nucleotide sequence ID" value="NZ_CQEH01000013.1"/>
</dbReference>
<dbReference type="eggNOG" id="COG4961">
    <property type="taxonomic scope" value="Bacteria"/>
</dbReference>